<keyword evidence="1" id="KW-0472">Membrane</keyword>
<proteinExistence type="predicted"/>
<evidence type="ECO:0000313" key="3">
    <source>
        <dbReference type="EMBL" id="CAB3406327.1"/>
    </source>
</evidence>
<dbReference type="PANTHER" id="PTHR34149">
    <property type="entry name" value="PROTEIN CBG11905-RELATED"/>
    <property type="match status" value="1"/>
</dbReference>
<evidence type="ECO:0000256" key="1">
    <source>
        <dbReference type="SAM" id="Phobius"/>
    </source>
</evidence>
<name>A0A8S1F3U8_9PELO</name>
<keyword evidence="4" id="KW-1185">Reference proteome</keyword>
<keyword evidence="2" id="KW-0732">Signal</keyword>
<keyword evidence="1" id="KW-1133">Transmembrane helix</keyword>
<comment type="caution">
    <text evidence="3">The sequence shown here is derived from an EMBL/GenBank/DDBJ whole genome shotgun (WGS) entry which is preliminary data.</text>
</comment>
<dbReference type="EMBL" id="CADEPM010000005">
    <property type="protein sequence ID" value="CAB3406327.1"/>
    <property type="molecule type" value="Genomic_DNA"/>
</dbReference>
<protein>
    <submittedName>
        <fullName evidence="3">Uncharacterized protein</fullName>
    </submittedName>
</protein>
<reference evidence="3 4" key="1">
    <citation type="submission" date="2020-04" db="EMBL/GenBank/DDBJ databases">
        <authorList>
            <person name="Laetsch R D."/>
            <person name="Stevens L."/>
            <person name="Kumar S."/>
            <person name="Blaxter L. M."/>
        </authorList>
    </citation>
    <scope>NUCLEOTIDE SEQUENCE [LARGE SCALE GENOMIC DNA]</scope>
</reference>
<feature type="transmembrane region" description="Helical" evidence="1">
    <location>
        <begin position="89"/>
        <end position="111"/>
    </location>
</feature>
<evidence type="ECO:0000256" key="2">
    <source>
        <dbReference type="SAM" id="SignalP"/>
    </source>
</evidence>
<dbReference type="OrthoDB" id="5844979at2759"/>
<dbReference type="InterPro" id="IPR022559">
    <property type="entry name" value="SUP-1-like"/>
</dbReference>
<organism evidence="3 4">
    <name type="scientific">Caenorhabditis bovis</name>
    <dbReference type="NCBI Taxonomy" id="2654633"/>
    <lineage>
        <taxon>Eukaryota</taxon>
        <taxon>Metazoa</taxon>
        <taxon>Ecdysozoa</taxon>
        <taxon>Nematoda</taxon>
        <taxon>Chromadorea</taxon>
        <taxon>Rhabditida</taxon>
        <taxon>Rhabditina</taxon>
        <taxon>Rhabditomorpha</taxon>
        <taxon>Rhabditoidea</taxon>
        <taxon>Rhabditidae</taxon>
        <taxon>Peloderinae</taxon>
        <taxon>Caenorhabditis</taxon>
    </lineage>
</organism>
<keyword evidence="1" id="KW-0812">Transmembrane</keyword>
<dbReference type="AlphaFoldDB" id="A0A8S1F3U8"/>
<dbReference type="PANTHER" id="PTHR34149:SF6">
    <property type="entry name" value="TRANSMEMBRANE PROTEIN"/>
    <property type="match status" value="1"/>
</dbReference>
<feature type="chain" id="PRO_5035750848" evidence="2">
    <location>
        <begin position="21"/>
        <end position="155"/>
    </location>
</feature>
<evidence type="ECO:0000313" key="4">
    <source>
        <dbReference type="Proteomes" id="UP000494206"/>
    </source>
</evidence>
<feature type="signal peptide" evidence="2">
    <location>
        <begin position="1"/>
        <end position="20"/>
    </location>
</feature>
<sequence>MIIDFVVAAILNLTLRCVNADELIDDDQIWISSTTTTRMTTTRADVKDESNSIWCPTHRIGNQCPEETLLTFYKCCGHLNKECCFHLKVWIVIGIIVLPLCLIIPIATFLLQKLLCATKSSSLAHRGETTSMDRLRQLASEDSLARRDSDEMVML</sequence>
<accession>A0A8S1F3U8</accession>
<dbReference type="Proteomes" id="UP000494206">
    <property type="component" value="Unassembled WGS sequence"/>
</dbReference>
<gene>
    <name evidence="3" type="ORF">CBOVIS_LOCUS8410</name>
</gene>
<dbReference type="Pfam" id="PF10853">
    <property type="entry name" value="DUF2650"/>
    <property type="match status" value="1"/>
</dbReference>